<sequence length="69" mass="7392">MTHETSVDEASELKWLKSSYSDSSNPSDCVEIAPTPTTIHIRDSKNPGGDRLATAPAAWAAFVRFAAQG</sequence>
<dbReference type="AlphaFoldDB" id="A0A5N8VB77"/>
<dbReference type="RefSeq" id="WP_152887996.1">
    <property type="nucleotide sequence ID" value="NZ_VJZD01000049.1"/>
</dbReference>
<name>A0A5N8VB77_9ACTN</name>
<dbReference type="Pfam" id="PF04149">
    <property type="entry name" value="DUF397"/>
    <property type="match status" value="1"/>
</dbReference>
<keyword evidence="3" id="KW-1185">Reference proteome</keyword>
<dbReference type="InterPro" id="IPR007278">
    <property type="entry name" value="DUF397"/>
</dbReference>
<reference evidence="2 3" key="1">
    <citation type="submission" date="2019-07" db="EMBL/GenBank/DDBJ databases">
        <title>New species of Amycolatopsis and Streptomyces.</title>
        <authorList>
            <person name="Duangmal K."/>
            <person name="Teo W.F.A."/>
            <person name="Lipun K."/>
        </authorList>
    </citation>
    <scope>NUCLEOTIDE SEQUENCE [LARGE SCALE GENOMIC DNA]</scope>
    <source>
        <strain evidence="2 3">NBRC 109810</strain>
    </source>
</reference>
<proteinExistence type="predicted"/>
<dbReference type="EMBL" id="VJZD01000049">
    <property type="protein sequence ID" value="MPY32500.1"/>
    <property type="molecule type" value="Genomic_DNA"/>
</dbReference>
<feature type="domain" description="DUF397" evidence="1">
    <location>
        <begin position="13"/>
        <end position="65"/>
    </location>
</feature>
<accession>A0A5N8VB77</accession>
<organism evidence="2 3">
    <name type="scientific">Streptomyces adustus</name>
    <dbReference type="NCBI Taxonomy" id="1609272"/>
    <lineage>
        <taxon>Bacteria</taxon>
        <taxon>Bacillati</taxon>
        <taxon>Actinomycetota</taxon>
        <taxon>Actinomycetes</taxon>
        <taxon>Kitasatosporales</taxon>
        <taxon>Streptomycetaceae</taxon>
        <taxon>Streptomyces</taxon>
    </lineage>
</organism>
<evidence type="ECO:0000259" key="1">
    <source>
        <dbReference type="Pfam" id="PF04149"/>
    </source>
</evidence>
<evidence type="ECO:0000313" key="2">
    <source>
        <dbReference type="EMBL" id="MPY32500.1"/>
    </source>
</evidence>
<protein>
    <submittedName>
        <fullName evidence="2">DUF397 domain-containing protein</fullName>
    </submittedName>
</protein>
<dbReference type="Proteomes" id="UP000325849">
    <property type="component" value="Unassembled WGS sequence"/>
</dbReference>
<gene>
    <name evidence="2" type="ORF">FNH09_14850</name>
</gene>
<evidence type="ECO:0000313" key="3">
    <source>
        <dbReference type="Proteomes" id="UP000325849"/>
    </source>
</evidence>
<comment type="caution">
    <text evidence="2">The sequence shown here is derived from an EMBL/GenBank/DDBJ whole genome shotgun (WGS) entry which is preliminary data.</text>
</comment>